<protein>
    <submittedName>
        <fullName evidence="2">Uncharacterized protein</fullName>
    </submittedName>
</protein>
<evidence type="ECO:0000256" key="1">
    <source>
        <dbReference type="SAM" id="Coils"/>
    </source>
</evidence>
<dbReference type="Proteomes" id="UP000238811">
    <property type="component" value="Unassembled WGS sequence"/>
</dbReference>
<evidence type="ECO:0000313" key="3">
    <source>
        <dbReference type="Proteomes" id="UP000238811"/>
    </source>
</evidence>
<evidence type="ECO:0000313" key="2">
    <source>
        <dbReference type="EMBL" id="PRN00382.1"/>
    </source>
</evidence>
<gene>
    <name evidence="2" type="ORF">CJ668_05855</name>
</gene>
<reference evidence="2 3" key="1">
    <citation type="submission" date="2017-09" db="EMBL/GenBank/DDBJ databases">
        <title>Reassesment of A. cryaerophilus.</title>
        <authorList>
            <person name="Perez-Cataluna A."/>
            <person name="Collado L."/>
            <person name="Salgado O."/>
            <person name="Lefinanco V."/>
            <person name="Figueras M.J."/>
        </authorList>
    </citation>
    <scope>NUCLEOTIDE SEQUENCE [LARGE SCALE GENOMIC DNA]</scope>
    <source>
        <strain evidence="2 3">LMG 10229</strain>
    </source>
</reference>
<dbReference type="AlphaFoldDB" id="A0A2S9TNG2"/>
<sequence>MFRLKGLFMEISNNTNSILNSNLNTNSSVSEEQKDRFDIFLENQEKDKAKKKERSELLGDLEFVSKTGFTKEELERIKELLEELQKQRAESGQAPLSPEEYIQALKQDLQTAIYEVTGKKVDLDNETIQNIMNLQKSGGNETFVKPTTDEELRLVDEFKKASK</sequence>
<proteinExistence type="predicted"/>
<keyword evidence="1" id="KW-0175">Coiled coil</keyword>
<dbReference type="EMBL" id="NXGD01000006">
    <property type="protein sequence ID" value="PRN00382.1"/>
    <property type="molecule type" value="Genomic_DNA"/>
</dbReference>
<accession>A0A2S9TNG2</accession>
<feature type="coiled-coil region" evidence="1">
    <location>
        <begin position="67"/>
        <end position="94"/>
    </location>
</feature>
<organism evidence="2 3">
    <name type="scientific">Aliarcobacter cryaerophilus</name>
    <dbReference type="NCBI Taxonomy" id="28198"/>
    <lineage>
        <taxon>Bacteria</taxon>
        <taxon>Pseudomonadati</taxon>
        <taxon>Campylobacterota</taxon>
        <taxon>Epsilonproteobacteria</taxon>
        <taxon>Campylobacterales</taxon>
        <taxon>Arcobacteraceae</taxon>
        <taxon>Aliarcobacter</taxon>
    </lineage>
</organism>
<name>A0A2S9TNG2_9BACT</name>
<comment type="caution">
    <text evidence="2">The sequence shown here is derived from an EMBL/GenBank/DDBJ whole genome shotgun (WGS) entry which is preliminary data.</text>
</comment>